<evidence type="ECO:0000256" key="5">
    <source>
        <dbReference type="ARBA" id="ARBA00047960"/>
    </source>
</evidence>
<dbReference type="InterPro" id="IPR010987">
    <property type="entry name" value="Glutathione-S-Trfase_C-like"/>
</dbReference>
<keyword evidence="4" id="KW-0808">Transferase</keyword>
<comment type="caution">
    <text evidence="8">The sequence shown here is derived from an EMBL/GenBank/DDBJ whole genome shotgun (WGS) entry which is preliminary data.</text>
</comment>
<dbReference type="SUPFAM" id="SSF47616">
    <property type="entry name" value="GST C-terminal domain-like"/>
    <property type="match status" value="1"/>
</dbReference>
<protein>
    <recommendedName>
        <fullName evidence="3">glutathione transferase</fullName>
        <ecNumber evidence="3">2.5.1.18</ecNumber>
    </recommendedName>
</protein>
<proteinExistence type="inferred from homology"/>
<dbReference type="GO" id="GO:0006749">
    <property type="term" value="P:glutathione metabolic process"/>
    <property type="evidence" value="ECO:0007669"/>
    <property type="project" value="TreeGrafter"/>
</dbReference>
<dbReference type="PANTHER" id="PTHR11571">
    <property type="entry name" value="GLUTATHIONE S-TRANSFERASE"/>
    <property type="match status" value="1"/>
</dbReference>
<dbReference type="PANTHER" id="PTHR11571:SF222">
    <property type="entry name" value="GLUTATHIONE TRANSFERASE"/>
    <property type="match status" value="1"/>
</dbReference>
<gene>
    <name evidence="8" type="ORF">HNY73_010855</name>
</gene>
<dbReference type="SFLD" id="SFLDG00363">
    <property type="entry name" value="AMPS_(cytGST):_Alpha-__Mu-__Pi"/>
    <property type="match status" value="1"/>
</dbReference>
<dbReference type="OrthoDB" id="4951845at2759"/>
<dbReference type="InterPro" id="IPR036282">
    <property type="entry name" value="Glutathione-S-Trfase_C_sf"/>
</dbReference>
<feature type="domain" description="GST N-terminal" evidence="6">
    <location>
        <begin position="2"/>
        <end position="84"/>
    </location>
</feature>
<dbReference type="EC" id="2.5.1.18" evidence="3"/>
<accession>A0A8T0F4U7</accession>
<comment type="function">
    <text evidence="1">Conjugation of reduced glutathione to a wide number of exogenous and endogenous hydrophobic electrophiles.</text>
</comment>
<comment type="catalytic activity">
    <reaction evidence="5">
        <text>RX + glutathione = an S-substituted glutathione + a halide anion + H(+)</text>
        <dbReference type="Rhea" id="RHEA:16437"/>
        <dbReference type="ChEBI" id="CHEBI:15378"/>
        <dbReference type="ChEBI" id="CHEBI:16042"/>
        <dbReference type="ChEBI" id="CHEBI:17792"/>
        <dbReference type="ChEBI" id="CHEBI:57925"/>
        <dbReference type="ChEBI" id="CHEBI:90779"/>
        <dbReference type="EC" id="2.5.1.18"/>
    </reaction>
</comment>
<dbReference type="PROSITE" id="PS50405">
    <property type="entry name" value="GST_CTER"/>
    <property type="match status" value="1"/>
</dbReference>
<evidence type="ECO:0000313" key="9">
    <source>
        <dbReference type="Proteomes" id="UP000807504"/>
    </source>
</evidence>
<evidence type="ECO:0000256" key="1">
    <source>
        <dbReference type="ARBA" id="ARBA00003701"/>
    </source>
</evidence>
<name>A0A8T0F4U7_ARGBR</name>
<dbReference type="SFLD" id="SFLDS00019">
    <property type="entry name" value="Glutathione_Transferase_(cytos"/>
    <property type="match status" value="1"/>
</dbReference>
<dbReference type="InterPro" id="IPR036249">
    <property type="entry name" value="Thioredoxin-like_sf"/>
</dbReference>
<dbReference type="EMBL" id="JABXBU010000030">
    <property type="protein sequence ID" value="KAF8785295.1"/>
    <property type="molecule type" value="Genomic_DNA"/>
</dbReference>
<reference evidence="8" key="1">
    <citation type="journal article" date="2020" name="bioRxiv">
        <title>Chromosome-level reference genome of the European wasp spider Argiope bruennichi: a resource for studies on range expansion and evolutionary adaptation.</title>
        <authorList>
            <person name="Sheffer M.M."/>
            <person name="Hoppe A."/>
            <person name="Krehenwinkel H."/>
            <person name="Uhl G."/>
            <person name="Kuss A.W."/>
            <person name="Jensen L."/>
            <person name="Jensen C."/>
            <person name="Gillespie R.G."/>
            <person name="Hoff K.J."/>
            <person name="Prost S."/>
        </authorList>
    </citation>
    <scope>NUCLEOTIDE SEQUENCE</scope>
</reference>
<evidence type="ECO:0000256" key="3">
    <source>
        <dbReference type="ARBA" id="ARBA00012452"/>
    </source>
</evidence>
<organism evidence="8 9">
    <name type="scientific">Argiope bruennichi</name>
    <name type="common">Wasp spider</name>
    <name type="synonym">Aranea bruennichi</name>
    <dbReference type="NCBI Taxonomy" id="94029"/>
    <lineage>
        <taxon>Eukaryota</taxon>
        <taxon>Metazoa</taxon>
        <taxon>Ecdysozoa</taxon>
        <taxon>Arthropoda</taxon>
        <taxon>Chelicerata</taxon>
        <taxon>Arachnida</taxon>
        <taxon>Araneae</taxon>
        <taxon>Araneomorphae</taxon>
        <taxon>Entelegynae</taxon>
        <taxon>Araneoidea</taxon>
        <taxon>Araneidae</taxon>
        <taxon>Argiope</taxon>
    </lineage>
</organism>
<evidence type="ECO:0000259" key="7">
    <source>
        <dbReference type="PROSITE" id="PS50405"/>
    </source>
</evidence>
<dbReference type="Gene3D" id="1.20.1050.130">
    <property type="match status" value="1"/>
</dbReference>
<dbReference type="AlphaFoldDB" id="A0A8T0F4U7"/>
<dbReference type="PROSITE" id="PS50404">
    <property type="entry name" value="GST_NTER"/>
    <property type="match status" value="1"/>
</dbReference>
<evidence type="ECO:0000259" key="6">
    <source>
        <dbReference type="PROSITE" id="PS50404"/>
    </source>
</evidence>
<dbReference type="InterPro" id="IPR004046">
    <property type="entry name" value="GST_C"/>
</dbReference>
<dbReference type="Pfam" id="PF02798">
    <property type="entry name" value="GST_N"/>
    <property type="match status" value="1"/>
</dbReference>
<dbReference type="InterPro" id="IPR050213">
    <property type="entry name" value="GST_superfamily"/>
</dbReference>
<evidence type="ECO:0000256" key="2">
    <source>
        <dbReference type="ARBA" id="ARBA00005861"/>
    </source>
</evidence>
<feature type="domain" description="GST C-terminal" evidence="7">
    <location>
        <begin position="86"/>
        <end position="204"/>
    </location>
</feature>
<evidence type="ECO:0000256" key="4">
    <source>
        <dbReference type="ARBA" id="ARBA00022679"/>
    </source>
</evidence>
<sequence>MPKPVVGYWNIRGLVEPIRYILHYNNVDFEDKRYPLSDRQLWEKEKFNLNLDFPNLPYYIDDDVRLTQSVAILRYLAEKYGLDGKTKAEKLLVSLAEQQIIDFRTSFGRLCYDPNFEKTKPEFEKKVPVQLKFVADFLGNRKYLAGDSLTYVDFMAYDTLDYYLYLIPNVFADFPVLKEYHQRIRNLPELQAYLKSSQYQRWPFFSPEAQFGGKGPEPKQE</sequence>
<dbReference type="SFLD" id="SFLDG01205">
    <property type="entry name" value="AMPS.1"/>
    <property type="match status" value="1"/>
</dbReference>
<dbReference type="GO" id="GO:0004364">
    <property type="term" value="F:glutathione transferase activity"/>
    <property type="evidence" value="ECO:0007669"/>
    <property type="project" value="UniProtKB-EC"/>
</dbReference>
<dbReference type="InterPro" id="IPR040079">
    <property type="entry name" value="Glutathione_S-Trfase"/>
</dbReference>
<dbReference type="Proteomes" id="UP000807504">
    <property type="component" value="Unassembled WGS sequence"/>
</dbReference>
<evidence type="ECO:0000313" key="8">
    <source>
        <dbReference type="EMBL" id="KAF8785295.1"/>
    </source>
</evidence>
<reference evidence="8" key="2">
    <citation type="submission" date="2020-06" db="EMBL/GenBank/DDBJ databases">
        <authorList>
            <person name="Sheffer M."/>
        </authorList>
    </citation>
    <scope>NUCLEOTIDE SEQUENCE</scope>
</reference>
<dbReference type="InterPro" id="IPR004045">
    <property type="entry name" value="Glutathione_S-Trfase_N"/>
</dbReference>
<keyword evidence="9" id="KW-1185">Reference proteome</keyword>
<dbReference type="Pfam" id="PF14497">
    <property type="entry name" value="GST_C_3"/>
    <property type="match status" value="1"/>
</dbReference>
<comment type="similarity">
    <text evidence="2">Belongs to the GST superfamily. Mu family.</text>
</comment>
<dbReference type="SUPFAM" id="SSF52833">
    <property type="entry name" value="Thioredoxin-like"/>
    <property type="match status" value="1"/>
</dbReference>
<dbReference type="OMA" id="AMICYIP"/>